<dbReference type="HOGENOM" id="CLU_320763_0_0_12"/>
<accession>F5YAD3</accession>
<name>F5YAD3_LEAAZ</name>
<dbReference type="InterPro" id="IPR019734">
    <property type="entry name" value="TPR_rpt"/>
</dbReference>
<dbReference type="InParanoid" id="F5YAD3"/>
<reference evidence="2 3" key="2">
    <citation type="journal article" date="2011" name="ISME J.">
        <title>RNA-seq reveals cooperative metabolic interactions between two termite-gut spirochete species in co-culture.</title>
        <authorList>
            <person name="Rosenthal A.Z."/>
            <person name="Matson E.G."/>
            <person name="Eldar A."/>
            <person name="Leadbetter J.R."/>
        </authorList>
    </citation>
    <scope>NUCLEOTIDE SEQUENCE [LARGE SCALE GENOMIC DNA]</scope>
    <source>
        <strain evidence="3">ATCC BAA-888 / DSM 13862 / ZAS-9</strain>
    </source>
</reference>
<evidence type="ECO:0000313" key="3">
    <source>
        <dbReference type="Proteomes" id="UP000009222"/>
    </source>
</evidence>
<reference evidence="3" key="1">
    <citation type="submission" date="2009-12" db="EMBL/GenBank/DDBJ databases">
        <title>Complete sequence of Treponema azotonutricium strain ZAS-9.</title>
        <authorList>
            <person name="Tetu S.G."/>
            <person name="Matson E."/>
            <person name="Ren Q."/>
            <person name="Seshadri R."/>
            <person name="Elbourne L."/>
            <person name="Hassan K.A."/>
            <person name="Durkin A."/>
            <person name="Radune D."/>
            <person name="Mohamoud Y."/>
            <person name="Shay R."/>
            <person name="Jin S."/>
            <person name="Zhang X."/>
            <person name="Lucey K."/>
            <person name="Ballor N.R."/>
            <person name="Ottesen E."/>
            <person name="Rosenthal R."/>
            <person name="Allen A."/>
            <person name="Leadbetter J.R."/>
            <person name="Paulsen I.T."/>
        </authorList>
    </citation>
    <scope>NUCLEOTIDE SEQUENCE [LARGE SCALE GENOMIC DNA]</scope>
    <source>
        <strain evidence="3">ATCC BAA-888 / DSM 13862 / ZAS-9</strain>
    </source>
</reference>
<dbReference type="PROSITE" id="PS50005">
    <property type="entry name" value="TPR"/>
    <property type="match status" value="1"/>
</dbReference>
<evidence type="ECO:0000313" key="2">
    <source>
        <dbReference type="EMBL" id="AEF81409.1"/>
    </source>
</evidence>
<feature type="repeat" description="TPR" evidence="1">
    <location>
        <begin position="658"/>
        <end position="691"/>
    </location>
</feature>
<dbReference type="eggNOG" id="COG0457">
    <property type="taxonomic scope" value="Bacteria"/>
</dbReference>
<protein>
    <submittedName>
        <fullName evidence="2">Tetratricopeptide repeat domain protein</fullName>
    </submittedName>
</protein>
<dbReference type="SMART" id="SM00028">
    <property type="entry name" value="TPR"/>
    <property type="match status" value="3"/>
</dbReference>
<dbReference type="InterPro" id="IPR011990">
    <property type="entry name" value="TPR-like_helical_dom_sf"/>
</dbReference>
<sequence length="904" mass="100332">MLFFLRFRSQLRRTRPDLIADLEEVFAGAAKAAGGKFVSARRMLSASFDDSRIGFTLDIAIALENLNKKFAEARRELSGYALILGRDIPEGEAEHLARELSGGEFTGIWCSREIAGELETFGTFNKPFNSYCELKNVSPPRAQEPLSLYPYRDRIERALAQGGGKNTLLIGPEFMGKRDGLYHYCQSLLGGAPLLSIQFTPGDNSPSCFADALNPGLRAFLAASINKDRLEELDSLQSLIFKERIREELSPYAGFALRRFLKLLLLSYMETLSPRLPQAIIFLENPLEAEGMLVFREVWNSLENRDSFLVFGINSIPPDEGFREYGSLFPRILKFTADDMPGKNKLDIPQAILEPAYALALLGRYFPAWLFPQLFDEAGLNKALPMKAMELLGAEGLVEDNKPQPRISGFIARAEKALGERKETIKEMARGRILDWVNSHRLSPCFRLLKILSDLGGRAGDALILAAIRSDVCSSAFKGIENAIADKSFGPLVGEENAQALIWIFDTLRMLVHGTEQEIRVAFAVPVPELPEKSFVGFKAQIQANLTAFYLGAREKEQASECAKAALRINQGLKDGAIPAFRLFSLENVFKQRFSDALEYISFAVEQAEKSEAPEEILRSSYFASGIYFLYGNLAMAQRFAAKAEETAALLGCSEWGGRALFLRGRLLFEAGNYKEALELFESLIGTMPQGAVEAWAFRTRVFLNVTGASREKTASVPGPSAGRNSDALLFAAEAAFLAGEYREALALAESIIALELQDAGNESFFFTESPDWSSGFAQCEGMFIPPGALRARFARVYKALAQSRLLPSEELSAELRNEMQRLIREEIPADGDPNDAFYYYAWYSILQSTGAPQVDLGTAVSIAFKRLQRRASRIDSAEIRSAYVSNNYWNGALTLAAKEFKLI</sequence>
<dbReference type="KEGG" id="taz:TREAZ_3139"/>
<dbReference type="Gene3D" id="1.25.40.10">
    <property type="entry name" value="Tetratricopeptide repeat domain"/>
    <property type="match status" value="1"/>
</dbReference>
<evidence type="ECO:0000256" key="1">
    <source>
        <dbReference type="PROSITE-ProRule" id="PRU00339"/>
    </source>
</evidence>
<keyword evidence="3" id="KW-1185">Reference proteome</keyword>
<dbReference type="AlphaFoldDB" id="F5YAD3"/>
<organism evidence="2 3">
    <name type="scientific">Leadbettera azotonutricia (strain ATCC BAA-888 / DSM 13862 / ZAS-9)</name>
    <name type="common">Treponema azotonutricium</name>
    <dbReference type="NCBI Taxonomy" id="545695"/>
    <lineage>
        <taxon>Bacteria</taxon>
        <taxon>Pseudomonadati</taxon>
        <taxon>Spirochaetota</taxon>
        <taxon>Spirochaetia</taxon>
        <taxon>Spirochaetales</taxon>
        <taxon>Breznakiellaceae</taxon>
        <taxon>Leadbettera</taxon>
    </lineage>
</organism>
<proteinExistence type="predicted"/>
<keyword evidence="1" id="KW-0802">TPR repeat</keyword>
<dbReference type="Proteomes" id="UP000009222">
    <property type="component" value="Chromosome"/>
</dbReference>
<dbReference type="SUPFAM" id="SSF48452">
    <property type="entry name" value="TPR-like"/>
    <property type="match status" value="1"/>
</dbReference>
<gene>
    <name evidence="2" type="ordered locus">TREAZ_3139</name>
</gene>
<dbReference type="EMBL" id="CP001841">
    <property type="protein sequence ID" value="AEF81409.1"/>
    <property type="molecule type" value="Genomic_DNA"/>
</dbReference>